<dbReference type="CDD" id="cd02537">
    <property type="entry name" value="GT8_Glycogenin"/>
    <property type="match status" value="1"/>
</dbReference>
<dbReference type="Pfam" id="PF01501">
    <property type="entry name" value="Glyco_transf_8"/>
    <property type="match status" value="1"/>
</dbReference>
<keyword evidence="3" id="KW-0963">Cytoplasm</keyword>
<dbReference type="InterPro" id="IPR029044">
    <property type="entry name" value="Nucleotide-diphossugar_trans"/>
</dbReference>
<evidence type="ECO:0000256" key="13">
    <source>
        <dbReference type="ARBA" id="ARBA00057883"/>
    </source>
</evidence>
<dbReference type="AlphaFoldDB" id="F4RE30"/>
<keyword evidence="7" id="KW-0325">Glycoprotein</keyword>
<dbReference type="RefSeq" id="XP_007407236.1">
    <property type="nucleotide sequence ID" value="XM_007407174.1"/>
</dbReference>
<dbReference type="EC" id="2.4.1.186" evidence="10"/>
<dbReference type="STRING" id="747676.F4RE30"/>
<evidence type="ECO:0000256" key="12">
    <source>
        <dbReference type="ARBA" id="ARBA00052293"/>
    </source>
</evidence>
<dbReference type="HOGENOM" id="CLU_017171_1_0_1"/>
<dbReference type="InterPro" id="IPR050587">
    <property type="entry name" value="GNT1/Glycosyltrans_8"/>
</dbReference>
<organism evidence="15">
    <name type="scientific">Melampsora larici-populina (strain 98AG31 / pathotype 3-4-7)</name>
    <name type="common">Poplar leaf rust fungus</name>
    <dbReference type="NCBI Taxonomy" id="747676"/>
    <lineage>
        <taxon>Eukaryota</taxon>
        <taxon>Fungi</taxon>
        <taxon>Dikarya</taxon>
        <taxon>Basidiomycota</taxon>
        <taxon>Pucciniomycotina</taxon>
        <taxon>Pucciniomycetes</taxon>
        <taxon>Pucciniales</taxon>
        <taxon>Melampsoraceae</taxon>
        <taxon>Melampsora</taxon>
    </lineage>
</organism>
<gene>
    <name evidence="14" type="ORF">MELLADRAFT_77159</name>
</gene>
<dbReference type="PANTHER" id="PTHR11183">
    <property type="entry name" value="GLYCOGENIN SUBFAMILY MEMBER"/>
    <property type="match status" value="1"/>
</dbReference>
<reference evidence="15" key="1">
    <citation type="journal article" date="2011" name="Proc. Natl. Acad. Sci. U.S.A.">
        <title>Obligate biotrophy features unraveled by the genomic analysis of rust fungi.</title>
        <authorList>
            <person name="Duplessis S."/>
            <person name="Cuomo C.A."/>
            <person name="Lin Y.-C."/>
            <person name="Aerts A."/>
            <person name="Tisserant E."/>
            <person name="Veneault-Fourrey C."/>
            <person name="Joly D.L."/>
            <person name="Hacquard S."/>
            <person name="Amselem J."/>
            <person name="Cantarel B.L."/>
            <person name="Chiu R."/>
            <person name="Coutinho P.M."/>
            <person name="Feau N."/>
            <person name="Field M."/>
            <person name="Frey P."/>
            <person name="Gelhaye E."/>
            <person name="Goldberg J."/>
            <person name="Grabherr M.G."/>
            <person name="Kodira C.D."/>
            <person name="Kohler A."/>
            <person name="Kuees U."/>
            <person name="Lindquist E.A."/>
            <person name="Lucas S.M."/>
            <person name="Mago R."/>
            <person name="Mauceli E."/>
            <person name="Morin E."/>
            <person name="Murat C."/>
            <person name="Pangilinan J.L."/>
            <person name="Park R."/>
            <person name="Pearson M."/>
            <person name="Quesneville H."/>
            <person name="Rouhier N."/>
            <person name="Sakthikumar S."/>
            <person name="Salamov A.A."/>
            <person name="Schmutz J."/>
            <person name="Selles B."/>
            <person name="Shapiro H."/>
            <person name="Tanguay P."/>
            <person name="Tuskan G.A."/>
            <person name="Henrissat B."/>
            <person name="Van de Peer Y."/>
            <person name="Rouze P."/>
            <person name="Ellis J.G."/>
            <person name="Dodds P.N."/>
            <person name="Schein J.E."/>
            <person name="Zhong S."/>
            <person name="Hamelin R.C."/>
            <person name="Grigoriev I.V."/>
            <person name="Szabo L.J."/>
            <person name="Martin F."/>
        </authorList>
    </citation>
    <scope>NUCLEOTIDE SEQUENCE [LARGE SCALE GENOMIC DNA]</scope>
    <source>
        <strain evidence="15">98AG31 / pathotype 3-4-7</strain>
    </source>
</reference>
<name>F4RE30_MELLP</name>
<accession>F4RE30</accession>
<dbReference type="eggNOG" id="KOG1950">
    <property type="taxonomic scope" value="Eukaryota"/>
</dbReference>
<comment type="similarity">
    <text evidence="9">Belongs to the glycosyltransferase 8 family. Glycogenin subfamily.</text>
</comment>
<comment type="catalytic activity">
    <reaction evidence="12">
        <text>L-tyrosyl-[glycogenin] + UDP-alpha-D-glucose = alpha-D-glucosyl-L-tyrosyl-[glycogenin] + UDP + H(+)</text>
        <dbReference type="Rhea" id="RHEA:23360"/>
        <dbReference type="Rhea" id="RHEA-COMP:14604"/>
        <dbReference type="Rhea" id="RHEA-COMP:14605"/>
        <dbReference type="ChEBI" id="CHEBI:15378"/>
        <dbReference type="ChEBI" id="CHEBI:46858"/>
        <dbReference type="ChEBI" id="CHEBI:58223"/>
        <dbReference type="ChEBI" id="CHEBI:58885"/>
        <dbReference type="ChEBI" id="CHEBI:140573"/>
        <dbReference type="EC" id="2.4.1.186"/>
    </reaction>
</comment>
<sequence length="209" mass="23607">MAPYAFVTMLTSDPYLPGCLVTAHSIKQSEKDNAAQDFDLVCLITLDSVSVESIKALRKVYNLVISVDAISSSNKDELNLLGRQDLSGTITKIHIWRLVQYQKVIYVDADTLILKSISHLFQLPNEFSASPDTGWPDCFNSGLMVIQPNLDVFDRLYAFFFERGSWDGGDQGVLNDFFSSDDETFEDGTQRPRWNRLSFAYNVTPSAYY</sequence>
<dbReference type="Proteomes" id="UP000001072">
    <property type="component" value="Unassembled WGS sequence"/>
</dbReference>
<evidence type="ECO:0000313" key="15">
    <source>
        <dbReference type="Proteomes" id="UP000001072"/>
    </source>
</evidence>
<evidence type="ECO:0000256" key="9">
    <source>
        <dbReference type="ARBA" id="ARBA00038162"/>
    </source>
</evidence>
<evidence type="ECO:0000256" key="5">
    <source>
        <dbReference type="ARBA" id="ARBA00022723"/>
    </source>
</evidence>
<evidence type="ECO:0000256" key="6">
    <source>
        <dbReference type="ARBA" id="ARBA00023056"/>
    </source>
</evidence>
<comment type="subcellular location">
    <subcellularLocation>
        <location evidence="2">Cytoplasm</location>
    </subcellularLocation>
</comment>
<comment type="function">
    <text evidence="13">Self-glucosylating initiator of glycogen synthesis. It catalyzes the formation of a short alpha (1,4)-glucosyl chain covalently attached via a glucose 1-O-tyrosyl linkage to internal tyrosine residues and these chains act as primers for the elongation reaction catalyzed by glycogen synthase.</text>
</comment>
<dbReference type="EMBL" id="GL883097">
    <property type="protein sequence ID" value="EGG09509.1"/>
    <property type="molecule type" value="Genomic_DNA"/>
</dbReference>
<evidence type="ECO:0000256" key="8">
    <source>
        <dbReference type="ARBA" id="ARBA00023211"/>
    </source>
</evidence>
<dbReference type="FunFam" id="3.90.550.10:FF:000092">
    <property type="entry name" value="Glycogenin 2"/>
    <property type="match status" value="1"/>
</dbReference>
<evidence type="ECO:0000313" key="14">
    <source>
        <dbReference type="EMBL" id="EGG09509.1"/>
    </source>
</evidence>
<dbReference type="GeneID" id="18932898"/>
<dbReference type="Gene3D" id="3.90.550.10">
    <property type="entry name" value="Spore Coat Polysaccharide Biosynthesis Protein SpsA, Chain A"/>
    <property type="match status" value="1"/>
</dbReference>
<comment type="catalytic activity">
    <reaction evidence="11">
        <text>[1,4-alpha-D-glucosyl](n)-L-tyrosyl-[glycogenin] + UDP-alpha-D-glucose = [1,4-alpha-D-glucosyl](n+1)-L-tyrosyl-[glycogenin] + UDP + H(+)</text>
        <dbReference type="Rhea" id="RHEA:56560"/>
        <dbReference type="Rhea" id="RHEA-COMP:14606"/>
        <dbReference type="Rhea" id="RHEA-COMP:14607"/>
        <dbReference type="ChEBI" id="CHEBI:15378"/>
        <dbReference type="ChEBI" id="CHEBI:58223"/>
        <dbReference type="ChEBI" id="CHEBI:58885"/>
        <dbReference type="ChEBI" id="CHEBI:140574"/>
        <dbReference type="EC" id="2.4.1.186"/>
    </reaction>
</comment>
<proteinExistence type="inferred from homology"/>
<dbReference type="GO" id="GO:0046872">
    <property type="term" value="F:metal ion binding"/>
    <property type="evidence" value="ECO:0007669"/>
    <property type="project" value="UniProtKB-KW"/>
</dbReference>
<keyword evidence="4 14" id="KW-0808">Transferase</keyword>
<evidence type="ECO:0000256" key="7">
    <source>
        <dbReference type="ARBA" id="ARBA00023180"/>
    </source>
</evidence>
<keyword evidence="15" id="KW-1185">Reference proteome</keyword>
<dbReference type="InParanoid" id="F4RE30"/>
<dbReference type="GO" id="GO:0005978">
    <property type="term" value="P:glycogen biosynthetic process"/>
    <property type="evidence" value="ECO:0007669"/>
    <property type="project" value="UniProtKB-KW"/>
</dbReference>
<dbReference type="OrthoDB" id="2014201at2759"/>
<dbReference type="VEuPathDB" id="FungiDB:MELLADRAFT_77159"/>
<dbReference type="InterPro" id="IPR002495">
    <property type="entry name" value="Glyco_trans_8"/>
</dbReference>
<dbReference type="GO" id="GO:0008466">
    <property type="term" value="F:glycogenin glucosyltransferase activity"/>
    <property type="evidence" value="ECO:0007669"/>
    <property type="project" value="UniProtKB-EC"/>
</dbReference>
<evidence type="ECO:0000256" key="1">
    <source>
        <dbReference type="ARBA" id="ARBA00001936"/>
    </source>
</evidence>
<keyword evidence="5" id="KW-0479">Metal-binding</keyword>
<evidence type="ECO:0000256" key="4">
    <source>
        <dbReference type="ARBA" id="ARBA00022679"/>
    </source>
</evidence>
<evidence type="ECO:0000256" key="2">
    <source>
        <dbReference type="ARBA" id="ARBA00004496"/>
    </source>
</evidence>
<evidence type="ECO:0000256" key="10">
    <source>
        <dbReference type="ARBA" id="ARBA00038934"/>
    </source>
</evidence>
<dbReference type="KEGG" id="mlr:MELLADRAFT_77159"/>
<feature type="non-terminal residue" evidence="14">
    <location>
        <position position="209"/>
    </location>
</feature>
<comment type="cofactor">
    <cofactor evidence="1">
        <name>Mn(2+)</name>
        <dbReference type="ChEBI" id="CHEBI:29035"/>
    </cofactor>
</comment>
<keyword evidence="8" id="KW-0464">Manganese</keyword>
<evidence type="ECO:0000256" key="11">
    <source>
        <dbReference type="ARBA" id="ARBA00050886"/>
    </source>
</evidence>
<dbReference type="SUPFAM" id="SSF53448">
    <property type="entry name" value="Nucleotide-diphospho-sugar transferases"/>
    <property type="match status" value="1"/>
</dbReference>
<keyword evidence="6" id="KW-0320">Glycogen biosynthesis</keyword>
<evidence type="ECO:0000256" key="3">
    <source>
        <dbReference type="ARBA" id="ARBA00022490"/>
    </source>
</evidence>
<dbReference type="GO" id="GO:0005737">
    <property type="term" value="C:cytoplasm"/>
    <property type="evidence" value="ECO:0007669"/>
    <property type="project" value="UniProtKB-SubCell"/>
</dbReference>
<protein>
    <recommendedName>
        <fullName evidence="10">glycogenin glucosyltransferase</fullName>
        <ecNumber evidence="10">2.4.1.186</ecNumber>
    </recommendedName>
</protein>